<proteinExistence type="predicted"/>
<feature type="region of interest" description="Disordered" evidence="1">
    <location>
        <begin position="19"/>
        <end position="72"/>
    </location>
</feature>
<evidence type="ECO:0000259" key="2">
    <source>
        <dbReference type="Pfam" id="PF03050"/>
    </source>
</evidence>
<dbReference type="InterPro" id="IPR004291">
    <property type="entry name" value="Transposase_IS66_central"/>
</dbReference>
<comment type="caution">
    <text evidence="4">The sequence shown here is derived from an EMBL/GenBank/DDBJ whole genome shotgun (WGS) entry which is preliminary data.</text>
</comment>
<dbReference type="Pfam" id="PF03050">
    <property type="entry name" value="DDE_Tnp_IS66"/>
    <property type="match status" value="1"/>
</dbReference>
<dbReference type="InterPro" id="IPR024474">
    <property type="entry name" value="Znf_dom_IS66"/>
</dbReference>
<protein>
    <submittedName>
        <fullName evidence="4">IS66 family transposase</fullName>
    </submittedName>
</protein>
<feature type="compositionally biased region" description="Basic and acidic residues" evidence="1">
    <location>
        <begin position="36"/>
        <end position="46"/>
    </location>
</feature>
<name>A0A4Q2U218_9HYPH</name>
<dbReference type="EMBL" id="QYBB01000168">
    <property type="protein sequence ID" value="RYC28706.1"/>
    <property type="molecule type" value="Genomic_DNA"/>
</dbReference>
<dbReference type="InterPro" id="IPR052344">
    <property type="entry name" value="Transposase-related"/>
</dbReference>
<dbReference type="AlphaFoldDB" id="A0A4Q2U218"/>
<dbReference type="Pfam" id="PF13005">
    <property type="entry name" value="zf-IS66"/>
    <property type="match status" value="1"/>
</dbReference>
<dbReference type="OrthoDB" id="9816539at2"/>
<reference evidence="4 5" key="2">
    <citation type="submission" date="2019-02" db="EMBL/GenBank/DDBJ databases">
        <title>'Lichenibacterium ramalinii' gen. nov. sp. nov., 'Lichenibacterium minor' gen. nov. sp. nov.</title>
        <authorList>
            <person name="Pankratov T."/>
        </authorList>
    </citation>
    <scope>NUCLEOTIDE SEQUENCE [LARGE SCALE GENOMIC DNA]</scope>
    <source>
        <strain evidence="4 5">RmlP026</strain>
    </source>
</reference>
<dbReference type="NCBIfam" id="NF033517">
    <property type="entry name" value="transpos_IS66"/>
    <property type="match status" value="1"/>
</dbReference>
<accession>A0A4Q2U218</accession>
<feature type="non-terminal residue" evidence="4">
    <location>
        <position position="302"/>
    </location>
</feature>
<dbReference type="PANTHER" id="PTHR33678">
    <property type="entry name" value="BLL1576 PROTEIN"/>
    <property type="match status" value="1"/>
</dbReference>
<organism evidence="4 5">
    <name type="scientific">Lichenibacterium minor</name>
    <dbReference type="NCBI Taxonomy" id="2316528"/>
    <lineage>
        <taxon>Bacteria</taxon>
        <taxon>Pseudomonadati</taxon>
        <taxon>Pseudomonadota</taxon>
        <taxon>Alphaproteobacteria</taxon>
        <taxon>Hyphomicrobiales</taxon>
        <taxon>Lichenihabitantaceae</taxon>
        <taxon>Lichenibacterium</taxon>
    </lineage>
</organism>
<feature type="compositionally biased region" description="Basic and acidic residues" evidence="1">
    <location>
        <begin position="53"/>
        <end position="72"/>
    </location>
</feature>
<gene>
    <name evidence="4" type="ORF">D3273_27905</name>
</gene>
<feature type="domain" description="Transposase IS66 zinc-finger binding" evidence="3">
    <location>
        <begin position="74"/>
        <end position="121"/>
    </location>
</feature>
<feature type="domain" description="Transposase IS66 central" evidence="2">
    <location>
        <begin position="137"/>
        <end position="291"/>
    </location>
</feature>
<evidence type="ECO:0000313" key="4">
    <source>
        <dbReference type="EMBL" id="RYC28706.1"/>
    </source>
</evidence>
<evidence type="ECO:0000259" key="3">
    <source>
        <dbReference type="Pfam" id="PF13005"/>
    </source>
</evidence>
<reference evidence="4 5" key="1">
    <citation type="submission" date="2018-12" db="EMBL/GenBank/DDBJ databases">
        <authorList>
            <person name="Grouzdev D.S."/>
            <person name="Krutkina M.S."/>
        </authorList>
    </citation>
    <scope>NUCLEOTIDE SEQUENCE [LARGE SCALE GENOMIC DNA]</scope>
    <source>
        <strain evidence="4 5">RmlP026</strain>
    </source>
</reference>
<sequence>MSRGDLERLSKDELIELVLKLQRPAKTSRTSSKPPSTDRKERREQSRPGGAKPGHEGHSRVAAEDPDTVVDHRPSACPDCGLALSPELPAETVSVHEHIELPEVKPLVEQHRRLAVVCPGCRARVAAPRPTGAAATPFGPGLHATALYLKTFQALSYERLQKALFDLFGLRISQGGLTNMLRRAEARFEAGRDAALSALRRATVVASDETGVRIEGTNSFHWVFRCEEAVVHHAAPTRGACVVHEIMDGHRPVVWLSDRYSAQQGHADRQQTCLAHLARDVAYALDAGDDTLALRLKLWLDG</sequence>
<keyword evidence="5" id="KW-1185">Reference proteome</keyword>
<dbReference type="Proteomes" id="UP000290759">
    <property type="component" value="Unassembled WGS sequence"/>
</dbReference>
<dbReference type="RefSeq" id="WP_129230301.1">
    <property type="nucleotide sequence ID" value="NZ_QYBB01000168.1"/>
</dbReference>
<evidence type="ECO:0000313" key="5">
    <source>
        <dbReference type="Proteomes" id="UP000290759"/>
    </source>
</evidence>
<evidence type="ECO:0000256" key="1">
    <source>
        <dbReference type="SAM" id="MobiDB-lite"/>
    </source>
</evidence>